<dbReference type="Pfam" id="PF00585">
    <property type="entry name" value="Thr_dehydrat_C"/>
    <property type="match status" value="2"/>
</dbReference>
<evidence type="ECO:0000256" key="11">
    <source>
        <dbReference type="ARBA" id="ARBA00025527"/>
    </source>
</evidence>
<dbReference type="InterPro" id="IPR001721">
    <property type="entry name" value="TD_ACT-like"/>
</dbReference>
<evidence type="ECO:0000256" key="7">
    <source>
        <dbReference type="ARBA" id="ARBA00022737"/>
    </source>
</evidence>
<dbReference type="CDD" id="cd04906">
    <property type="entry name" value="ACT_ThrD-I_1"/>
    <property type="match status" value="1"/>
</dbReference>
<dbReference type="CDD" id="cd04907">
    <property type="entry name" value="ACT_ThrD-I_2"/>
    <property type="match status" value="1"/>
</dbReference>
<dbReference type="PANTHER" id="PTHR48078:SF11">
    <property type="entry name" value="THREONINE DEHYDRATASE, MITOCHONDRIAL"/>
    <property type="match status" value="1"/>
</dbReference>
<comment type="caution">
    <text evidence="14">The sequence shown here is derived from an EMBL/GenBank/DDBJ whole genome shotgun (WGS) entry which is preliminary data.</text>
</comment>
<dbReference type="Gene3D" id="3.40.1020.10">
    <property type="entry name" value="Biosynthetic Threonine Deaminase, Domain 3"/>
    <property type="match status" value="1"/>
</dbReference>
<comment type="catalytic activity">
    <reaction evidence="1 12">
        <text>L-threonine = 2-oxobutanoate + NH4(+)</text>
        <dbReference type="Rhea" id="RHEA:22108"/>
        <dbReference type="ChEBI" id="CHEBI:16763"/>
        <dbReference type="ChEBI" id="CHEBI:28938"/>
        <dbReference type="ChEBI" id="CHEBI:57926"/>
        <dbReference type="EC" id="4.3.1.19"/>
    </reaction>
</comment>
<dbReference type="NCBIfam" id="NF009130">
    <property type="entry name" value="PRK12483.1"/>
    <property type="match status" value="1"/>
</dbReference>
<dbReference type="Proteomes" id="UP001174908">
    <property type="component" value="Unassembled WGS sequence"/>
</dbReference>
<reference evidence="14" key="1">
    <citation type="submission" date="2023-06" db="EMBL/GenBank/DDBJ databases">
        <authorList>
            <person name="Jiang Y."/>
            <person name="Liu Q."/>
        </authorList>
    </citation>
    <scope>NUCLEOTIDE SEQUENCE</scope>
    <source>
        <strain evidence="14">CGMCC 1.12089</strain>
    </source>
</reference>
<dbReference type="InterPro" id="IPR001926">
    <property type="entry name" value="TrpB-like_PALP"/>
</dbReference>
<keyword evidence="9 12" id="KW-0456">Lyase</keyword>
<keyword evidence="5 12" id="KW-0028">Amino-acid biosynthesis</keyword>
<keyword evidence="6 12" id="KW-0412">Isoleucine biosynthesis</keyword>
<evidence type="ECO:0000256" key="6">
    <source>
        <dbReference type="ARBA" id="ARBA00022624"/>
    </source>
</evidence>
<evidence type="ECO:0000259" key="13">
    <source>
        <dbReference type="PROSITE" id="PS51672"/>
    </source>
</evidence>
<dbReference type="SUPFAM" id="SSF55021">
    <property type="entry name" value="ACT-like"/>
    <property type="match status" value="2"/>
</dbReference>
<dbReference type="EC" id="4.3.1.19" evidence="12"/>
<comment type="similarity">
    <text evidence="4 12">Belongs to the serine/threonine dehydratase family.</text>
</comment>
<name>A0ABT7NBM4_9BURK</name>
<evidence type="ECO:0000256" key="8">
    <source>
        <dbReference type="ARBA" id="ARBA00022898"/>
    </source>
</evidence>
<dbReference type="InterPro" id="IPR000634">
    <property type="entry name" value="Ser/Thr_deHydtase_PyrdxlP-BS"/>
</dbReference>
<feature type="domain" description="ACT-like" evidence="13">
    <location>
        <begin position="347"/>
        <end position="423"/>
    </location>
</feature>
<comment type="function">
    <text evidence="11 12">Catalyzes the anaerobic formation of alpha-ketobutyrate and ammonia from threonine in a two-step reaction. The first step involved a dehydration of threonine and a production of enamine intermediates (aminocrotonate), which tautomerizes to its imine form (iminobutyrate). Both intermediates are unstable and short-lived. The second step is the nonenzymatic hydrolysis of the enamine/imine intermediates to form 2-ketobutyrate and free ammonia. In the low water environment of the cell, the second step is accelerated by RidA.</text>
</comment>
<feature type="domain" description="ACT-like" evidence="13">
    <location>
        <begin position="446"/>
        <end position="517"/>
    </location>
</feature>
<comment type="subunit">
    <text evidence="12">Homotetramer.</text>
</comment>
<evidence type="ECO:0000256" key="4">
    <source>
        <dbReference type="ARBA" id="ARBA00010869"/>
    </source>
</evidence>
<dbReference type="InterPro" id="IPR036052">
    <property type="entry name" value="TrpB-like_PALP_sf"/>
</dbReference>
<evidence type="ECO:0000256" key="3">
    <source>
        <dbReference type="ARBA" id="ARBA00004810"/>
    </source>
</evidence>
<keyword evidence="8 12" id="KW-0663">Pyridoxal phosphate</keyword>
<evidence type="ECO:0000313" key="15">
    <source>
        <dbReference type="Proteomes" id="UP001174908"/>
    </source>
</evidence>
<protein>
    <recommendedName>
        <fullName evidence="12">L-threonine dehydratase</fullName>
        <ecNumber evidence="12">4.3.1.19</ecNumber>
    </recommendedName>
    <alternativeName>
        <fullName evidence="12">Threonine deaminase</fullName>
    </alternativeName>
</protein>
<evidence type="ECO:0000256" key="5">
    <source>
        <dbReference type="ARBA" id="ARBA00022605"/>
    </source>
</evidence>
<keyword evidence="15" id="KW-1185">Reference proteome</keyword>
<sequence>MKSSPKPSDAAPTGTTSLTPADYLRKILTARVYDVAVESALEPARALGARLGNTVLLKREDQQPVFSFKLRGAYNKMAHLTAEQLARGVICASAGNHAQGVALGARKLGTRAVIVMPVTTPQLKIDAVRALGGDVHLHGDSYSDAHVYALEQQKLHGLTFVHPFDDPDVIAGQGTIAMEILRQHQGPLDAVFVAIGGGGLISGVANYIKALRPEIRVIGVQMNDSDAMAQSVDAHERVTLPDVGLFSDGTAVKLVGAETFRIASELVDEFITVDTDAVCAAIKDVFVDTRSIVEPAGALAVAAIKQYVEQRGTRGETYAAILCGANMNFDRLRFVAERAEVGEEREALFAVTIPEERGSFRRFCELVGQLPGASRNVTEFNYRISDARSAHVFVGLTTTARGESETIARTFTEHGFDAIDLTHDELAKEHLRHMVGGRTSLAHDERLLRFVFPERPGALLKFLSLMRPTWNISLFHYRNQGADYGRILVGLQVPESDSESFSAFLDTLGYPCVEETANPAYRLFLQA</sequence>
<dbReference type="NCBIfam" id="TIGR01124">
    <property type="entry name" value="ilvA_2Cterm"/>
    <property type="match status" value="1"/>
</dbReference>
<dbReference type="InterPro" id="IPR045865">
    <property type="entry name" value="ACT-like_dom_sf"/>
</dbReference>
<evidence type="ECO:0000256" key="10">
    <source>
        <dbReference type="ARBA" id="ARBA00023304"/>
    </source>
</evidence>
<dbReference type="Pfam" id="PF00291">
    <property type="entry name" value="PALP"/>
    <property type="match status" value="1"/>
</dbReference>
<dbReference type="PANTHER" id="PTHR48078">
    <property type="entry name" value="THREONINE DEHYDRATASE, MITOCHONDRIAL-RELATED"/>
    <property type="match status" value="1"/>
</dbReference>
<keyword evidence="10 12" id="KW-0100">Branched-chain amino acid biosynthesis</keyword>
<dbReference type="GO" id="GO:0004794">
    <property type="term" value="F:threonine deaminase activity"/>
    <property type="evidence" value="ECO:0007669"/>
    <property type="project" value="UniProtKB-EC"/>
</dbReference>
<evidence type="ECO:0000313" key="14">
    <source>
        <dbReference type="EMBL" id="MDM0045343.1"/>
    </source>
</evidence>
<comment type="pathway">
    <text evidence="3 12">Amino-acid biosynthesis; L-isoleucine biosynthesis; 2-oxobutanoate from L-threonine: step 1/1.</text>
</comment>
<evidence type="ECO:0000256" key="12">
    <source>
        <dbReference type="RuleBase" id="RU362012"/>
    </source>
</evidence>
<dbReference type="InterPro" id="IPR050147">
    <property type="entry name" value="Ser/Thr_Dehydratase"/>
</dbReference>
<dbReference type="NCBIfam" id="NF006674">
    <property type="entry name" value="PRK09224.1"/>
    <property type="match status" value="1"/>
</dbReference>
<dbReference type="InterPro" id="IPR005787">
    <property type="entry name" value="Thr_deHydtase_biosynth"/>
</dbReference>
<dbReference type="EMBL" id="JASZYV010000002">
    <property type="protein sequence ID" value="MDM0045343.1"/>
    <property type="molecule type" value="Genomic_DNA"/>
</dbReference>
<dbReference type="Gene3D" id="3.40.50.1100">
    <property type="match status" value="2"/>
</dbReference>
<keyword evidence="7" id="KW-0677">Repeat</keyword>
<dbReference type="RefSeq" id="WP_286660420.1">
    <property type="nucleotide sequence ID" value="NZ_JASZYV010000002.1"/>
</dbReference>
<evidence type="ECO:0000256" key="2">
    <source>
        <dbReference type="ARBA" id="ARBA00001933"/>
    </source>
</evidence>
<dbReference type="CDD" id="cd01562">
    <property type="entry name" value="Thr-dehyd"/>
    <property type="match status" value="1"/>
</dbReference>
<dbReference type="InterPro" id="IPR038110">
    <property type="entry name" value="TD_ACT-like_sf"/>
</dbReference>
<gene>
    <name evidence="12 14" type="primary">ilvA</name>
    <name evidence="14" type="ORF">QTH91_12680</name>
</gene>
<organism evidence="14 15">
    <name type="scientific">Variovorax dokdonensis</name>
    <dbReference type="NCBI Taxonomy" id="344883"/>
    <lineage>
        <taxon>Bacteria</taxon>
        <taxon>Pseudomonadati</taxon>
        <taxon>Pseudomonadota</taxon>
        <taxon>Betaproteobacteria</taxon>
        <taxon>Burkholderiales</taxon>
        <taxon>Comamonadaceae</taxon>
        <taxon>Variovorax</taxon>
    </lineage>
</organism>
<dbReference type="SUPFAM" id="SSF53686">
    <property type="entry name" value="Tryptophan synthase beta subunit-like PLP-dependent enzymes"/>
    <property type="match status" value="1"/>
</dbReference>
<accession>A0ABT7NBM4</accession>
<comment type="cofactor">
    <cofactor evidence="2 12">
        <name>pyridoxal 5'-phosphate</name>
        <dbReference type="ChEBI" id="CHEBI:597326"/>
    </cofactor>
</comment>
<evidence type="ECO:0000256" key="1">
    <source>
        <dbReference type="ARBA" id="ARBA00001274"/>
    </source>
</evidence>
<proteinExistence type="inferred from homology"/>
<dbReference type="PROSITE" id="PS51672">
    <property type="entry name" value="ACT_LIKE"/>
    <property type="match status" value="2"/>
</dbReference>
<dbReference type="PROSITE" id="PS00165">
    <property type="entry name" value="DEHYDRATASE_SER_THR"/>
    <property type="match status" value="1"/>
</dbReference>
<evidence type="ECO:0000256" key="9">
    <source>
        <dbReference type="ARBA" id="ARBA00023239"/>
    </source>
</evidence>